<dbReference type="AlphaFoldDB" id="A0A249W9D0"/>
<evidence type="ECO:0000313" key="4">
    <source>
        <dbReference type="Proteomes" id="UP000191946"/>
    </source>
</evidence>
<dbReference type="InterPro" id="IPR006626">
    <property type="entry name" value="PbH1"/>
</dbReference>
<dbReference type="InterPro" id="IPR011050">
    <property type="entry name" value="Pectin_lyase_fold/virulence"/>
</dbReference>
<keyword evidence="4" id="KW-1185">Reference proteome</keyword>
<protein>
    <recommendedName>
        <fullName evidence="5">Right-handed parallel beta-helix repeat-containing protein</fullName>
    </recommendedName>
</protein>
<feature type="signal peptide" evidence="1">
    <location>
        <begin position="1"/>
        <end position="20"/>
    </location>
</feature>
<dbReference type="Gene3D" id="2.160.20.10">
    <property type="entry name" value="Single-stranded right-handed beta-helix, Pectin lyase-like"/>
    <property type="match status" value="1"/>
</dbReference>
<dbReference type="SUPFAM" id="SSF51126">
    <property type="entry name" value="Pectin lyase-like"/>
    <property type="match status" value="1"/>
</dbReference>
<gene>
    <name evidence="3" type="ORF">AKG60_07025</name>
    <name evidence="2" type="ORF">YA91_23840</name>
</gene>
<proteinExistence type="predicted"/>
<dbReference type="EMBL" id="CP023248">
    <property type="protein sequence ID" value="ASZ53382.1"/>
    <property type="molecule type" value="Genomic_DNA"/>
</dbReference>
<evidence type="ECO:0000256" key="1">
    <source>
        <dbReference type="SAM" id="SignalP"/>
    </source>
</evidence>
<organism evidence="2">
    <name type="scientific">Vibrio parahaemolyticus</name>
    <dbReference type="NCBI Taxonomy" id="670"/>
    <lineage>
        <taxon>Bacteria</taxon>
        <taxon>Pseudomonadati</taxon>
        <taxon>Pseudomonadota</taxon>
        <taxon>Gammaproteobacteria</taxon>
        <taxon>Vibrionales</taxon>
        <taxon>Vibrionaceae</taxon>
        <taxon>Vibrio</taxon>
    </lineage>
</organism>
<accession>A0A249W9D0</accession>
<dbReference type="RefSeq" id="WP_005496874.1">
    <property type="nucleotide sequence ID" value="NZ_CP023248.2"/>
</dbReference>
<feature type="chain" id="PRO_5044570523" description="Right-handed parallel beta-helix repeat-containing protein" evidence="1">
    <location>
        <begin position="21"/>
        <end position="309"/>
    </location>
</feature>
<dbReference type="Proteomes" id="UP000191946">
    <property type="component" value="Unassembled WGS sequence"/>
</dbReference>
<evidence type="ECO:0000313" key="3">
    <source>
        <dbReference type="EMBL" id="OQK01655.1"/>
    </source>
</evidence>
<reference evidence="3 4" key="1">
    <citation type="submission" date="2015-08" db="EMBL/GenBank/DDBJ databases">
        <title>Draft Genome Sequences of Vibrio parahaemolyticus Strains.</title>
        <authorList>
            <person name="Gonzalez-Escalona N."/>
            <person name="DePaola A."/>
        </authorList>
    </citation>
    <scope>NUCLEOTIDE SEQUENCE [LARGE SCALE GENOMIC DNA]</scope>
    <source>
        <strain evidence="3 4">CFSAN001621</strain>
    </source>
</reference>
<name>A0A249W9D0_VIBPH</name>
<dbReference type="SMART" id="SM00710">
    <property type="entry name" value="PbH1"/>
    <property type="match status" value="4"/>
</dbReference>
<dbReference type="EMBL" id="LHQV01000010">
    <property type="protein sequence ID" value="OQK01655.1"/>
    <property type="molecule type" value="Genomic_DNA"/>
</dbReference>
<reference evidence="2" key="2">
    <citation type="submission" date="2017-09" db="EMBL/GenBank/DDBJ databases">
        <authorList>
            <person name="Ehlers B."/>
            <person name="Leendertz F.H."/>
        </authorList>
    </citation>
    <scope>NUCLEOTIDE SEQUENCE</scope>
    <source>
        <strain evidence="2">MAVP-26</strain>
    </source>
</reference>
<evidence type="ECO:0000313" key="2">
    <source>
        <dbReference type="EMBL" id="ASZ53382.1"/>
    </source>
</evidence>
<keyword evidence="1" id="KW-0732">Signal</keyword>
<dbReference type="InterPro" id="IPR012334">
    <property type="entry name" value="Pectin_lyas_fold"/>
</dbReference>
<sequence>MILNKKSFLLIILACNNSYAEDVTFCNNNEDLQKCIDNAPTRTISLLEGVYLTNGIHIGSNTTFIIPENTTLKLADDAELDGAAFGGDANFVIASLGKPKQLIENVHLVINGEVDGNKGVHVYEQGGVEGIDWKWVKNSTISGSGVVHSANGDGIDLDAVHNSKISGLTVRENGDSGIHFGSPRPIMPSTNNIVIGVTSINNGFRIGKSGFDLSWPNPDGAIYVNCVAIDNYRNYKMEATGGAIYNSSSINNGGVIKEDYFGDVGYALVNGKDLTSSNFISMRTKILIKRDIRKLLGMSYHSYLDGLEY</sequence>
<evidence type="ECO:0008006" key="5">
    <source>
        <dbReference type="Google" id="ProtNLM"/>
    </source>
</evidence>